<protein>
    <submittedName>
        <fullName evidence="2">Uncharacterized protein</fullName>
    </submittedName>
</protein>
<dbReference type="EMBL" id="FLUO01000001">
    <property type="protein sequence ID" value="SBV92864.1"/>
    <property type="molecule type" value="Genomic_DNA"/>
</dbReference>
<dbReference type="AlphaFoldDB" id="A0A212J0I6"/>
<evidence type="ECO:0000256" key="1">
    <source>
        <dbReference type="SAM" id="MobiDB-lite"/>
    </source>
</evidence>
<organism evidence="2">
    <name type="scientific">uncultured Alphaproteobacteria bacterium</name>
    <dbReference type="NCBI Taxonomy" id="91750"/>
    <lineage>
        <taxon>Bacteria</taxon>
        <taxon>Pseudomonadati</taxon>
        <taxon>Pseudomonadota</taxon>
        <taxon>Alphaproteobacteria</taxon>
        <taxon>environmental samples</taxon>
    </lineage>
</organism>
<accession>A0A212J0I6</accession>
<name>A0A212J0I6_9PROT</name>
<reference evidence="2" key="1">
    <citation type="submission" date="2016-04" db="EMBL/GenBank/DDBJ databases">
        <authorList>
            <person name="Evans L.H."/>
            <person name="Alamgir A."/>
            <person name="Owens N."/>
            <person name="Weber N.D."/>
            <person name="Virtaneva K."/>
            <person name="Barbian K."/>
            <person name="Babar A."/>
            <person name="Rosenke K."/>
        </authorList>
    </citation>
    <scope>NUCLEOTIDE SEQUENCE</scope>
    <source>
        <strain evidence="2">86</strain>
    </source>
</reference>
<sequence>MLPERYDLLEREFQAKSEQQEYHSDLANAAQGSALRNQAEAGRSDDYAGKNVTDDTGHADP</sequence>
<feature type="region of interest" description="Disordered" evidence="1">
    <location>
        <begin position="17"/>
        <end position="61"/>
    </location>
</feature>
<evidence type="ECO:0000313" key="2">
    <source>
        <dbReference type="EMBL" id="SBV92864.1"/>
    </source>
</evidence>
<proteinExistence type="predicted"/>
<gene>
    <name evidence="2" type="ORF">KL86APRO_10310</name>
</gene>
<feature type="compositionally biased region" description="Basic and acidic residues" evidence="1">
    <location>
        <begin position="42"/>
        <end position="61"/>
    </location>
</feature>